<protein>
    <submittedName>
        <fullName evidence="1">Uncharacterized protein</fullName>
    </submittedName>
</protein>
<gene>
    <name evidence="1" type="ORF">METZ01_LOCUS371800</name>
</gene>
<dbReference type="EMBL" id="UINC01135036">
    <property type="protein sequence ID" value="SVD18946.1"/>
    <property type="molecule type" value="Genomic_DNA"/>
</dbReference>
<proteinExistence type="predicted"/>
<feature type="non-terminal residue" evidence="1">
    <location>
        <position position="1"/>
    </location>
</feature>
<sequence length="212" mass="24421">RTTETAHDFREWAQTLNWIVREVFSEAPLMDAEHDAAKKRATQPPLIWLRQLAISLERENRLGIEFATTEIVNFCQDNEIEMPGIDLTEDEGKVVRRTGTLMKQLFRDDMEITVDQYKVTKREWEEKREDNYAIYNKKGYTFSKHEDTSPSGNDLTDNEPAWAMPVVRKGDSKTEQKGAAEFNNDPVIQKTLELFGGGIVDVQEPKTKNPSL</sequence>
<accession>A0A382TA62</accession>
<reference evidence="1" key="1">
    <citation type="submission" date="2018-05" db="EMBL/GenBank/DDBJ databases">
        <authorList>
            <person name="Lanie J.A."/>
            <person name="Ng W.-L."/>
            <person name="Kazmierczak K.M."/>
            <person name="Andrzejewski T.M."/>
            <person name="Davidsen T.M."/>
            <person name="Wayne K.J."/>
            <person name="Tettelin H."/>
            <person name="Glass J.I."/>
            <person name="Rusch D."/>
            <person name="Podicherti R."/>
            <person name="Tsui H.-C.T."/>
            <person name="Winkler M.E."/>
        </authorList>
    </citation>
    <scope>NUCLEOTIDE SEQUENCE</scope>
</reference>
<organism evidence="1">
    <name type="scientific">marine metagenome</name>
    <dbReference type="NCBI Taxonomy" id="408172"/>
    <lineage>
        <taxon>unclassified sequences</taxon>
        <taxon>metagenomes</taxon>
        <taxon>ecological metagenomes</taxon>
    </lineage>
</organism>
<evidence type="ECO:0000313" key="1">
    <source>
        <dbReference type="EMBL" id="SVD18946.1"/>
    </source>
</evidence>
<dbReference type="AlphaFoldDB" id="A0A382TA62"/>
<name>A0A382TA62_9ZZZZ</name>